<dbReference type="GO" id="GO:0071108">
    <property type="term" value="P:protein K48-linked deubiquitination"/>
    <property type="evidence" value="ECO:0007669"/>
    <property type="project" value="TreeGrafter"/>
</dbReference>
<dbReference type="GO" id="GO:0071947">
    <property type="term" value="P:protein deubiquitination involved in ubiquitin-dependent protein catabolic process"/>
    <property type="evidence" value="ECO:0007669"/>
    <property type="project" value="TreeGrafter"/>
</dbReference>
<reference evidence="13" key="1">
    <citation type="submission" date="2023-01" db="EMBL/GenBank/DDBJ databases">
        <title>Key to firefly adult light organ development and bioluminescence: homeobox transcription factors regulate luciferase expression and transportation to peroxisome.</title>
        <authorList>
            <person name="Fu X."/>
        </authorList>
    </citation>
    <scope>NUCLEOTIDE SEQUENCE [LARGE SCALE GENOMIC DNA]</scope>
</reference>
<dbReference type="EMBL" id="JARPUR010000008">
    <property type="protein sequence ID" value="KAK4872131.1"/>
    <property type="molecule type" value="Genomic_DNA"/>
</dbReference>
<keyword evidence="6" id="KW-0863">Zinc-finger</keyword>
<dbReference type="InterPro" id="IPR051346">
    <property type="entry name" value="OTU_Deubiquitinase"/>
</dbReference>
<evidence type="ECO:0000256" key="3">
    <source>
        <dbReference type="ARBA" id="ARBA00012759"/>
    </source>
</evidence>
<dbReference type="GO" id="GO:0004843">
    <property type="term" value="F:cysteine-type deubiquitinase activity"/>
    <property type="evidence" value="ECO:0007669"/>
    <property type="project" value="UniProtKB-EC"/>
</dbReference>
<gene>
    <name evidence="12" type="ORF">RN001_016255</name>
</gene>
<evidence type="ECO:0000259" key="11">
    <source>
        <dbReference type="PROSITE" id="PS50802"/>
    </source>
</evidence>
<dbReference type="Pfam" id="PF14555">
    <property type="entry name" value="UBA_4"/>
    <property type="match status" value="1"/>
</dbReference>
<dbReference type="Pfam" id="PF02338">
    <property type="entry name" value="OTU"/>
    <property type="match status" value="1"/>
</dbReference>
<evidence type="ECO:0000313" key="13">
    <source>
        <dbReference type="Proteomes" id="UP001353858"/>
    </source>
</evidence>
<dbReference type="Gene3D" id="1.10.8.10">
    <property type="entry name" value="DNA helicase RuvA subunit, C-terminal domain"/>
    <property type="match status" value="1"/>
</dbReference>
<keyword evidence="13" id="KW-1185">Reference proteome</keyword>
<evidence type="ECO:0000256" key="9">
    <source>
        <dbReference type="ARBA" id="ARBA00022807"/>
    </source>
</evidence>
<dbReference type="PANTHER" id="PTHR13367">
    <property type="entry name" value="UBIQUITIN THIOESTERASE"/>
    <property type="match status" value="1"/>
</dbReference>
<keyword evidence="10" id="KW-0862">Zinc</keyword>
<name>A0AAN7S620_9COLE</name>
<keyword evidence="9" id="KW-0788">Thiol protease</keyword>
<dbReference type="PROSITE" id="PS50802">
    <property type="entry name" value="OTU"/>
    <property type="match status" value="1"/>
</dbReference>
<evidence type="ECO:0000313" key="12">
    <source>
        <dbReference type="EMBL" id="KAK4872131.1"/>
    </source>
</evidence>
<dbReference type="AlphaFoldDB" id="A0AAN7S620"/>
<dbReference type="GO" id="GO:0008270">
    <property type="term" value="F:zinc ion binding"/>
    <property type="evidence" value="ECO:0007669"/>
    <property type="project" value="UniProtKB-KW"/>
</dbReference>
<dbReference type="GO" id="GO:0070536">
    <property type="term" value="P:protein K63-linked deubiquitination"/>
    <property type="evidence" value="ECO:0007669"/>
    <property type="project" value="TreeGrafter"/>
</dbReference>
<dbReference type="GO" id="GO:0070530">
    <property type="term" value="F:K63-linked polyubiquitin modification-dependent protein binding"/>
    <property type="evidence" value="ECO:0007669"/>
    <property type="project" value="TreeGrafter"/>
</dbReference>
<evidence type="ECO:0000256" key="8">
    <source>
        <dbReference type="ARBA" id="ARBA00022801"/>
    </source>
</evidence>
<accession>A0AAN7S620</accession>
<evidence type="ECO:0000256" key="6">
    <source>
        <dbReference type="ARBA" id="ARBA00022771"/>
    </source>
</evidence>
<dbReference type="GO" id="GO:0035871">
    <property type="term" value="P:protein K11-linked deubiquitination"/>
    <property type="evidence" value="ECO:0007669"/>
    <property type="project" value="TreeGrafter"/>
</dbReference>
<dbReference type="EC" id="3.4.19.12" evidence="3"/>
<evidence type="ECO:0000256" key="1">
    <source>
        <dbReference type="ARBA" id="ARBA00000707"/>
    </source>
</evidence>
<comment type="similarity">
    <text evidence="2">Belongs to the peptidase C64 family.</text>
</comment>
<evidence type="ECO:0000256" key="7">
    <source>
        <dbReference type="ARBA" id="ARBA00022786"/>
    </source>
</evidence>
<evidence type="ECO:0000256" key="4">
    <source>
        <dbReference type="ARBA" id="ARBA00022670"/>
    </source>
</evidence>
<evidence type="ECO:0000256" key="10">
    <source>
        <dbReference type="ARBA" id="ARBA00022833"/>
    </source>
</evidence>
<organism evidence="12 13">
    <name type="scientific">Aquatica leii</name>
    <dbReference type="NCBI Taxonomy" id="1421715"/>
    <lineage>
        <taxon>Eukaryota</taxon>
        <taxon>Metazoa</taxon>
        <taxon>Ecdysozoa</taxon>
        <taxon>Arthropoda</taxon>
        <taxon>Hexapoda</taxon>
        <taxon>Insecta</taxon>
        <taxon>Pterygota</taxon>
        <taxon>Neoptera</taxon>
        <taxon>Endopterygota</taxon>
        <taxon>Coleoptera</taxon>
        <taxon>Polyphaga</taxon>
        <taxon>Elateriformia</taxon>
        <taxon>Elateroidea</taxon>
        <taxon>Lampyridae</taxon>
        <taxon>Luciolinae</taxon>
        <taxon>Aquatica</taxon>
    </lineage>
</organism>
<keyword evidence="5" id="KW-0479">Metal-binding</keyword>
<keyword evidence="8" id="KW-0378">Hydrolase</keyword>
<sequence>MTLVRIQNVLMNSCGYGAAATEKDRMEANFVKQFIEKTGCDSETAYKFLEKCNWDLGASFEQWNKMVKHEAAVTEVKKLSRGISEASDNEVLVYRARDALANDFDNKRFNKLGSNYLNIPETNFFLPNFDKYESDFQGFLVKDLIDKNVMRALEDSGKLNWWCNTIGYKNRLWPLLTSGDGNCLLHAASLSMFGFHDRLLTLRQALYSFIASNNPVTESIKRRWRWHESKLNLDIGIQHTEEEWEREWSDVVNSASTNKLSGEANGCYQGLEAIHILCLAHVLRRVIIVIANTIAKDSHDEPLTPIYFDGIYIPFAFDERSCWKSPLLLIYNNSHFSALVFMEHESDESVQSQFCIPIVQYEGDYLPIRFLVDPGADFNWKNFLKAHVHLEESKRNSQLNVVSSYMEVFNFYNSPMYSKESENRNEHGEGDMTNNNIPKQLQNLSKQFLFLKKLATPKKEKVCDNTKMPLFCVKICIKKHAFQNEIIGNYIKFARQRFEYSQISQYSPHDANKFSQDAEFVSCINKCGGYATENTSYLCPICFKQQKKQLQLLEDNTLCFAAGKSKFYREPDLANYSATKNLPKPILKSNNTLYLSNSTFFNDSNKPFSHHNNNLKDNDDDAFEEDVYPQLDCENISNVEDKPKNLVSEFCFGLVPASDSLDPGALHENWDRGVSKENSDISITHIG</sequence>
<protein>
    <recommendedName>
        <fullName evidence="3">ubiquitinyl hydrolase 1</fullName>
        <ecNumber evidence="3">3.4.19.12</ecNumber>
    </recommendedName>
</protein>
<evidence type="ECO:0000256" key="5">
    <source>
        <dbReference type="ARBA" id="ARBA00022723"/>
    </source>
</evidence>
<evidence type="ECO:0000256" key="2">
    <source>
        <dbReference type="ARBA" id="ARBA00005865"/>
    </source>
</evidence>
<dbReference type="Proteomes" id="UP001353858">
    <property type="component" value="Unassembled WGS sequence"/>
</dbReference>
<feature type="domain" description="OTU" evidence="11">
    <location>
        <begin position="172"/>
        <end position="342"/>
    </location>
</feature>
<dbReference type="CDD" id="cd14273">
    <property type="entry name" value="UBA_TAP-C_like"/>
    <property type="match status" value="1"/>
</dbReference>
<comment type="caution">
    <text evidence="12">The sequence shown here is derived from an EMBL/GenBank/DDBJ whole genome shotgun (WGS) entry which is preliminary data.</text>
</comment>
<dbReference type="InterPro" id="IPR003323">
    <property type="entry name" value="OTU_dom"/>
</dbReference>
<dbReference type="PANTHER" id="PTHR13367:SF27">
    <property type="entry name" value="OTU DOMAIN-CONTAINING PROTEIN"/>
    <property type="match status" value="1"/>
</dbReference>
<comment type="catalytic activity">
    <reaction evidence="1">
        <text>Thiol-dependent hydrolysis of ester, thioester, amide, peptide and isopeptide bonds formed by the C-terminal Gly of ubiquitin (a 76-residue protein attached to proteins as an intracellular targeting signal).</text>
        <dbReference type="EC" id="3.4.19.12"/>
    </reaction>
</comment>
<dbReference type="GO" id="GO:0005634">
    <property type="term" value="C:nucleus"/>
    <property type="evidence" value="ECO:0007669"/>
    <property type="project" value="TreeGrafter"/>
</dbReference>
<keyword evidence="4" id="KW-0645">Protease</keyword>
<keyword evidence="7" id="KW-0833">Ubl conjugation pathway</keyword>
<dbReference type="GO" id="GO:0005737">
    <property type="term" value="C:cytoplasm"/>
    <property type="evidence" value="ECO:0007669"/>
    <property type="project" value="TreeGrafter"/>
</dbReference>
<proteinExistence type="inferred from homology"/>